<protein>
    <recommendedName>
        <fullName evidence="11">Plant heme peroxidase family profile domain-containing protein</fullName>
    </recommendedName>
</protein>
<accession>A0A8T2RGH7</accession>
<keyword evidence="3" id="KW-0575">Peroxidase</keyword>
<organism evidence="12 13">
    <name type="scientific">Ceratopteris richardii</name>
    <name type="common">Triangle waterfern</name>
    <dbReference type="NCBI Taxonomy" id="49495"/>
    <lineage>
        <taxon>Eukaryota</taxon>
        <taxon>Viridiplantae</taxon>
        <taxon>Streptophyta</taxon>
        <taxon>Embryophyta</taxon>
        <taxon>Tracheophyta</taxon>
        <taxon>Polypodiopsida</taxon>
        <taxon>Polypodiidae</taxon>
        <taxon>Polypodiales</taxon>
        <taxon>Pteridineae</taxon>
        <taxon>Pteridaceae</taxon>
        <taxon>Parkerioideae</taxon>
        <taxon>Ceratopteris</taxon>
    </lineage>
</organism>
<evidence type="ECO:0000313" key="13">
    <source>
        <dbReference type="Proteomes" id="UP000825935"/>
    </source>
</evidence>
<keyword evidence="10" id="KW-0732">Signal</keyword>
<keyword evidence="8" id="KW-0106">Calcium</keyword>
<sequence>MMHNSAGAGIVLLLTLFAPFSIGICPQLPVDNTSTASLPTSPFRSNTLPLLNGSNSLSEDLYDLTCARALTILNETLLLLAFHDRFVQGCGGSVLLSPELQDGQNRNSLRGLEAIDEATRALEQECPGLMSCADIIQLAARHAVVQSGGPFYPLAMGRRDGFIMNGSLGCTGKKGRLHHERIVGQR</sequence>
<feature type="domain" description="Plant heme peroxidase family profile" evidence="11">
    <location>
        <begin position="76"/>
        <end position="161"/>
    </location>
</feature>
<comment type="cofactor">
    <cofactor evidence="8">
        <name>Ca(2+)</name>
        <dbReference type="ChEBI" id="CHEBI:29108"/>
    </cofactor>
    <text evidence="8">Binds 2 calcium ions per subunit.</text>
</comment>
<dbReference type="Pfam" id="PF00141">
    <property type="entry name" value="peroxidase"/>
    <property type="match status" value="1"/>
</dbReference>
<feature type="signal peptide" evidence="10">
    <location>
        <begin position="1"/>
        <end position="23"/>
    </location>
</feature>
<evidence type="ECO:0000256" key="5">
    <source>
        <dbReference type="ARBA" id="ARBA00022723"/>
    </source>
</evidence>
<dbReference type="InterPro" id="IPR000823">
    <property type="entry name" value="Peroxidase_pln"/>
</dbReference>
<dbReference type="AlphaFoldDB" id="A0A8T2RGH7"/>
<evidence type="ECO:0000256" key="1">
    <source>
        <dbReference type="ARBA" id="ARBA00000189"/>
    </source>
</evidence>
<keyword evidence="5 8" id="KW-0479">Metal-binding</keyword>
<keyword evidence="6" id="KW-0408">Iron</keyword>
<evidence type="ECO:0000256" key="10">
    <source>
        <dbReference type="SAM" id="SignalP"/>
    </source>
</evidence>
<evidence type="ECO:0000256" key="9">
    <source>
        <dbReference type="RuleBase" id="RU004241"/>
    </source>
</evidence>
<feature type="binding site" evidence="8">
    <location>
        <position position="87"/>
    </location>
    <ligand>
        <name>Ca(2+)</name>
        <dbReference type="ChEBI" id="CHEBI:29108"/>
        <label>1</label>
    </ligand>
</feature>
<reference evidence="12 13" key="1">
    <citation type="submission" date="2021-08" db="EMBL/GenBank/DDBJ databases">
        <title>WGS assembly of Ceratopteris richardii.</title>
        <authorList>
            <person name="Marchant D.B."/>
            <person name="Chen G."/>
            <person name="Jenkins J."/>
            <person name="Shu S."/>
            <person name="Leebens-Mack J."/>
            <person name="Grimwood J."/>
            <person name="Schmutz J."/>
            <person name="Soltis P."/>
            <person name="Soltis D."/>
            <person name="Chen Z.-H."/>
        </authorList>
    </citation>
    <scope>NUCLEOTIDE SEQUENCE [LARGE SCALE GENOMIC DNA]</scope>
    <source>
        <strain evidence="12">Whitten #5841</strain>
        <tissue evidence="12">Leaf</tissue>
    </source>
</reference>
<feature type="binding site" evidence="8">
    <location>
        <position position="84"/>
    </location>
    <ligand>
        <name>Ca(2+)</name>
        <dbReference type="ChEBI" id="CHEBI:29108"/>
        <label>1</label>
    </ligand>
</feature>
<gene>
    <name evidence="12" type="ORF">KP509_27G056300</name>
</gene>
<comment type="catalytic activity">
    <reaction evidence="1">
        <text>2 a phenolic donor + H2O2 = 2 a phenolic radical donor + 2 H2O</text>
        <dbReference type="Rhea" id="RHEA:56136"/>
        <dbReference type="ChEBI" id="CHEBI:15377"/>
        <dbReference type="ChEBI" id="CHEBI:16240"/>
        <dbReference type="ChEBI" id="CHEBI:139520"/>
        <dbReference type="ChEBI" id="CHEBI:139521"/>
        <dbReference type="EC" id="1.11.1.7"/>
    </reaction>
</comment>
<dbReference type="InterPro" id="IPR002016">
    <property type="entry name" value="Haem_peroxidase"/>
</dbReference>
<evidence type="ECO:0000256" key="6">
    <source>
        <dbReference type="ARBA" id="ARBA00023004"/>
    </source>
</evidence>
<name>A0A8T2RGH7_CERRI</name>
<evidence type="ECO:0000313" key="12">
    <source>
        <dbReference type="EMBL" id="KAH7295592.1"/>
    </source>
</evidence>
<dbReference type="EMBL" id="CM035432">
    <property type="protein sequence ID" value="KAH7295592.1"/>
    <property type="molecule type" value="Genomic_DNA"/>
</dbReference>
<feature type="chain" id="PRO_5035775311" description="Plant heme peroxidase family profile domain-containing protein" evidence="10">
    <location>
        <begin position="24"/>
        <end position="186"/>
    </location>
</feature>
<dbReference type="Gene3D" id="1.10.520.10">
    <property type="match status" value="1"/>
</dbReference>
<comment type="caution">
    <text evidence="12">The sequence shown here is derived from an EMBL/GenBank/DDBJ whole genome shotgun (WGS) entry which is preliminary data.</text>
</comment>
<dbReference type="PANTHER" id="PTHR31235">
    <property type="entry name" value="PEROXIDASE 25-RELATED"/>
    <property type="match status" value="1"/>
</dbReference>
<evidence type="ECO:0000256" key="4">
    <source>
        <dbReference type="ARBA" id="ARBA00022617"/>
    </source>
</evidence>
<dbReference type="PRINTS" id="PR00461">
    <property type="entry name" value="PLPEROXIDASE"/>
</dbReference>
<feature type="binding site" evidence="8">
    <location>
        <position position="89"/>
    </location>
    <ligand>
        <name>Ca(2+)</name>
        <dbReference type="ChEBI" id="CHEBI:29108"/>
        <label>1</label>
    </ligand>
</feature>
<dbReference type="GO" id="GO:0020037">
    <property type="term" value="F:heme binding"/>
    <property type="evidence" value="ECO:0007669"/>
    <property type="project" value="InterPro"/>
</dbReference>
<feature type="active site" description="Proton acceptor" evidence="7">
    <location>
        <position position="83"/>
    </location>
</feature>
<evidence type="ECO:0000256" key="3">
    <source>
        <dbReference type="ARBA" id="ARBA00022559"/>
    </source>
</evidence>
<dbReference type="InterPro" id="IPR010255">
    <property type="entry name" value="Haem_peroxidase_sf"/>
</dbReference>
<dbReference type="GO" id="GO:0006979">
    <property type="term" value="P:response to oxidative stress"/>
    <property type="evidence" value="ECO:0007669"/>
    <property type="project" value="InterPro"/>
</dbReference>
<proteinExistence type="inferred from homology"/>
<keyword evidence="3" id="KW-0560">Oxidoreductase</keyword>
<dbReference type="GO" id="GO:0140825">
    <property type="term" value="F:lactoperoxidase activity"/>
    <property type="evidence" value="ECO:0007669"/>
    <property type="project" value="UniProtKB-EC"/>
</dbReference>
<evidence type="ECO:0000256" key="7">
    <source>
        <dbReference type="PIRSR" id="PIRSR600823-1"/>
    </source>
</evidence>
<evidence type="ECO:0000256" key="8">
    <source>
        <dbReference type="PIRSR" id="PIRSR600823-3"/>
    </source>
</evidence>
<comment type="similarity">
    <text evidence="9">Belongs to the peroxidase family.</text>
</comment>
<evidence type="ECO:0000256" key="2">
    <source>
        <dbReference type="ARBA" id="ARBA00001970"/>
    </source>
</evidence>
<evidence type="ECO:0000259" key="11">
    <source>
        <dbReference type="PROSITE" id="PS50873"/>
    </source>
</evidence>
<keyword evidence="13" id="KW-1185">Reference proteome</keyword>
<keyword evidence="4" id="KW-0349">Heme</keyword>
<dbReference type="Proteomes" id="UP000825935">
    <property type="component" value="Chromosome 27"/>
</dbReference>
<dbReference type="OrthoDB" id="2113341at2759"/>
<dbReference type="PRINTS" id="PR00458">
    <property type="entry name" value="PEROXIDASE"/>
</dbReference>
<dbReference type="GO" id="GO:0046872">
    <property type="term" value="F:metal ion binding"/>
    <property type="evidence" value="ECO:0007669"/>
    <property type="project" value="UniProtKB-KW"/>
</dbReference>
<comment type="cofactor">
    <cofactor evidence="2">
        <name>heme b</name>
        <dbReference type="ChEBI" id="CHEBI:60344"/>
    </cofactor>
</comment>
<dbReference type="SUPFAM" id="SSF48113">
    <property type="entry name" value="Heme-dependent peroxidases"/>
    <property type="match status" value="1"/>
</dbReference>
<dbReference type="PROSITE" id="PS50873">
    <property type="entry name" value="PEROXIDASE_4"/>
    <property type="match status" value="1"/>
</dbReference>
<feature type="binding site" evidence="8">
    <location>
        <position position="93"/>
    </location>
    <ligand>
        <name>Ca(2+)</name>
        <dbReference type="ChEBI" id="CHEBI:29108"/>
        <label>1</label>
    </ligand>
</feature>
<feature type="binding site" evidence="8">
    <location>
        <position position="99"/>
    </location>
    <ligand>
        <name>Ca(2+)</name>
        <dbReference type="ChEBI" id="CHEBI:29108"/>
        <label>1</label>
    </ligand>
</feature>